<sequence>MRTQTHSLLATLLAWVLLPAAACDAPRLESAGFAATKLCALLDAPARDGANVHAIVVLRHGAVVAERYYQGRDRSIWSPFARTVQFDAILRHDLRSVSKSVTSLLWGIAQGEGRMPQLDTPALDLYPELADLKTGGREKVTLRQLFTMTSGLAWEEPIRYGIGNDETGLYWRSSQARYLFDRPLAPGGAVFNYNGGTTAVLADILMRRTGMPLEDYAQQKLFAPLGITDWEWQKDVRLRPMAFAGLRLRPRDLATIGQMVLQRGQWQGRQVVPAQWIDESLKAHVETGDGLQYGYQWWSGMVDALGGKHRWYAGFGNGGQRLYIVPTLSLVVVSTAGGYDDAGSGRHAGALFRALAGALIR</sequence>
<dbReference type="PANTHER" id="PTHR43283:SF7">
    <property type="entry name" value="BETA-LACTAMASE-RELATED DOMAIN-CONTAINING PROTEIN"/>
    <property type="match status" value="1"/>
</dbReference>
<proteinExistence type="predicted"/>
<dbReference type="EMBL" id="JANUHA010000004">
    <property type="protein sequence ID" value="MCS0596383.1"/>
    <property type="molecule type" value="Genomic_DNA"/>
</dbReference>
<dbReference type="Proteomes" id="UP001206572">
    <property type="component" value="Unassembled WGS sequence"/>
</dbReference>
<gene>
    <name evidence="3" type="ORF">NX780_08470</name>
</gene>
<dbReference type="Gene3D" id="3.40.710.10">
    <property type="entry name" value="DD-peptidase/beta-lactamase superfamily"/>
    <property type="match status" value="1"/>
</dbReference>
<dbReference type="PANTHER" id="PTHR43283">
    <property type="entry name" value="BETA-LACTAMASE-RELATED"/>
    <property type="match status" value="1"/>
</dbReference>
<protein>
    <submittedName>
        <fullName evidence="3">Beta-lactamase family protein</fullName>
    </submittedName>
</protein>
<evidence type="ECO:0000313" key="3">
    <source>
        <dbReference type="EMBL" id="MCS0596383.1"/>
    </source>
</evidence>
<feature type="signal peptide" evidence="1">
    <location>
        <begin position="1"/>
        <end position="22"/>
    </location>
</feature>
<feature type="domain" description="Beta-lactamase-related" evidence="2">
    <location>
        <begin position="54"/>
        <end position="333"/>
    </location>
</feature>
<dbReference type="Pfam" id="PF00144">
    <property type="entry name" value="Beta-lactamase"/>
    <property type="match status" value="1"/>
</dbReference>
<feature type="chain" id="PRO_5045052443" evidence="1">
    <location>
        <begin position="23"/>
        <end position="361"/>
    </location>
</feature>
<accession>A0ABT2AJL4</accession>
<dbReference type="InterPro" id="IPR012338">
    <property type="entry name" value="Beta-lactam/transpept-like"/>
</dbReference>
<organism evidence="3 4">
    <name type="scientific">Massilia agri</name>
    <dbReference type="NCBI Taxonomy" id="1886785"/>
    <lineage>
        <taxon>Bacteria</taxon>
        <taxon>Pseudomonadati</taxon>
        <taxon>Pseudomonadota</taxon>
        <taxon>Betaproteobacteria</taxon>
        <taxon>Burkholderiales</taxon>
        <taxon>Oxalobacteraceae</taxon>
        <taxon>Telluria group</taxon>
        <taxon>Massilia</taxon>
    </lineage>
</organism>
<evidence type="ECO:0000256" key="1">
    <source>
        <dbReference type="SAM" id="SignalP"/>
    </source>
</evidence>
<dbReference type="InterPro" id="IPR001466">
    <property type="entry name" value="Beta-lactam-related"/>
</dbReference>
<keyword evidence="1" id="KW-0732">Signal</keyword>
<evidence type="ECO:0000259" key="2">
    <source>
        <dbReference type="Pfam" id="PF00144"/>
    </source>
</evidence>
<name>A0ABT2AJL4_9BURK</name>
<evidence type="ECO:0000313" key="4">
    <source>
        <dbReference type="Proteomes" id="UP001206572"/>
    </source>
</evidence>
<comment type="caution">
    <text evidence="3">The sequence shown here is derived from an EMBL/GenBank/DDBJ whole genome shotgun (WGS) entry which is preliminary data.</text>
</comment>
<keyword evidence="4" id="KW-1185">Reference proteome</keyword>
<dbReference type="InterPro" id="IPR050789">
    <property type="entry name" value="Diverse_Enzym_Activities"/>
</dbReference>
<dbReference type="SUPFAM" id="SSF56601">
    <property type="entry name" value="beta-lactamase/transpeptidase-like"/>
    <property type="match status" value="1"/>
</dbReference>
<reference evidence="3 4" key="1">
    <citation type="submission" date="2022-08" db="EMBL/GenBank/DDBJ databases">
        <title>Reclassification of Massilia species as members of the genera Telluria, Duganella, Pseudoduganella, Mokoshia gen. nov. and Zemynaea gen. nov. using orthogonal and non-orthogonal genome-based approaches.</title>
        <authorList>
            <person name="Bowman J.P."/>
        </authorList>
    </citation>
    <scope>NUCLEOTIDE SEQUENCE [LARGE SCALE GENOMIC DNA]</scope>
    <source>
        <strain evidence="3 4">JCM 31661</strain>
    </source>
</reference>
<dbReference type="RefSeq" id="WP_258827426.1">
    <property type="nucleotide sequence ID" value="NZ_JANUHA010000004.1"/>
</dbReference>